<dbReference type="InterPro" id="IPR029063">
    <property type="entry name" value="SAM-dependent_MTases_sf"/>
</dbReference>
<dbReference type="SUPFAM" id="SSF53335">
    <property type="entry name" value="S-adenosyl-L-methionine-dependent methyltransferases"/>
    <property type="match status" value="1"/>
</dbReference>
<keyword evidence="1 3" id="KW-0489">Methyltransferase</keyword>
<dbReference type="AlphaFoldDB" id="A0A4R8ISU0"/>
<accession>A0A4R8ISU0</accession>
<dbReference type="NCBIfam" id="TIGR00095">
    <property type="entry name" value="16S rRNA (guanine(966)-N(2))-methyltransferase RsmD"/>
    <property type="match status" value="1"/>
</dbReference>
<comment type="similarity">
    <text evidence="3">Belongs to the methyltransferase superfamily. RsmD family.</text>
</comment>
<name>A0A4R8ISU0_9GAMM</name>
<keyword evidence="3" id="KW-0949">S-adenosyl-L-methionine</keyword>
<comment type="function">
    <text evidence="3">Specifically methylates the guanine in position 966 of 16S rRNA in the assembled 30S particle.</text>
</comment>
<sequence>MYQRETTNMAGQRNQFRIIGGQWRGRKLGFFPAPGLRPTPDRVRETLFNWLAPVIQGARVLDLFAGSGALGLEAASRGAARVTLVDSHPRAVSQLQQNVRLLQAEQVQVCQSDVLRYLTRPAEACELVFLDPPYQSGVLEACFERLETGGWLTPDARIYFEHDSHEPAPSLPANWQLQRDKQSGQVAYLLARRVPPA</sequence>
<dbReference type="EMBL" id="SOQX01000001">
    <property type="protein sequence ID" value="TDY04112.1"/>
    <property type="molecule type" value="Genomic_DNA"/>
</dbReference>
<dbReference type="GO" id="GO:0052913">
    <property type="term" value="F:16S rRNA (guanine(966)-N(2))-methyltransferase activity"/>
    <property type="evidence" value="ECO:0007669"/>
    <property type="project" value="UniProtKB-EC"/>
</dbReference>
<dbReference type="Gene3D" id="3.40.50.150">
    <property type="entry name" value="Vaccinia Virus protein VP39"/>
    <property type="match status" value="1"/>
</dbReference>
<evidence type="ECO:0000256" key="1">
    <source>
        <dbReference type="ARBA" id="ARBA00022603"/>
    </source>
</evidence>
<evidence type="ECO:0000256" key="2">
    <source>
        <dbReference type="ARBA" id="ARBA00022679"/>
    </source>
</evidence>
<evidence type="ECO:0000313" key="4">
    <source>
        <dbReference type="EMBL" id="TDY04112.1"/>
    </source>
</evidence>
<dbReference type="PANTHER" id="PTHR43542:SF1">
    <property type="entry name" value="METHYLTRANSFERASE"/>
    <property type="match status" value="1"/>
</dbReference>
<keyword evidence="5" id="KW-1185">Reference proteome</keyword>
<reference evidence="4 5" key="1">
    <citation type="submission" date="2019-03" db="EMBL/GenBank/DDBJ databases">
        <title>Genomic Encyclopedia of Type Strains, Phase IV (KMG-IV): sequencing the most valuable type-strain genomes for metagenomic binning, comparative biology and taxonomic classification.</title>
        <authorList>
            <person name="Goeker M."/>
        </authorList>
    </citation>
    <scope>NUCLEOTIDE SEQUENCE [LARGE SCALE GENOMIC DNA]</scope>
    <source>
        <strain evidence="4 5">DSM 16326</strain>
    </source>
</reference>
<comment type="catalytic activity">
    <reaction evidence="3">
        <text>guanosine(966) in 16S rRNA + S-adenosyl-L-methionine = N(2)-methylguanosine(966) in 16S rRNA + S-adenosyl-L-homocysteine + H(+)</text>
        <dbReference type="Rhea" id="RHEA:23548"/>
        <dbReference type="Rhea" id="RHEA-COMP:10211"/>
        <dbReference type="Rhea" id="RHEA-COMP:10212"/>
        <dbReference type="ChEBI" id="CHEBI:15378"/>
        <dbReference type="ChEBI" id="CHEBI:57856"/>
        <dbReference type="ChEBI" id="CHEBI:59789"/>
        <dbReference type="ChEBI" id="CHEBI:74269"/>
        <dbReference type="ChEBI" id="CHEBI:74481"/>
        <dbReference type="EC" id="2.1.1.171"/>
    </reaction>
</comment>
<dbReference type="PANTHER" id="PTHR43542">
    <property type="entry name" value="METHYLTRANSFERASE"/>
    <property type="match status" value="1"/>
</dbReference>
<dbReference type="CDD" id="cd02440">
    <property type="entry name" value="AdoMet_MTases"/>
    <property type="match status" value="1"/>
</dbReference>
<dbReference type="Pfam" id="PF03602">
    <property type="entry name" value="Cons_hypoth95"/>
    <property type="match status" value="1"/>
</dbReference>
<protein>
    <recommendedName>
        <fullName evidence="3">Ribosomal RNA small subunit methyltransferase D</fullName>
        <ecNumber evidence="3">2.1.1.171</ecNumber>
    </recommendedName>
</protein>
<keyword evidence="3" id="KW-0698">rRNA processing</keyword>
<evidence type="ECO:0000313" key="5">
    <source>
        <dbReference type="Proteomes" id="UP000294914"/>
    </source>
</evidence>
<proteinExistence type="inferred from homology"/>
<dbReference type="InterPro" id="IPR004398">
    <property type="entry name" value="RNA_MeTrfase_RsmD"/>
</dbReference>
<evidence type="ECO:0000256" key="3">
    <source>
        <dbReference type="PIRNR" id="PIRNR004553"/>
    </source>
</evidence>
<comment type="caution">
    <text evidence="4">The sequence shown here is derived from an EMBL/GenBank/DDBJ whole genome shotgun (WGS) entry which is preliminary data.</text>
</comment>
<dbReference type="EC" id="2.1.1.171" evidence="3"/>
<organism evidence="4 5">
    <name type="scientific">Thiohalophilus thiocyanatoxydans</name>
    <dbReference type="NCBI Taxonomy" id="381308"/>
    <lineage>
        <taxon>Bacteria</taxon>
        <taxon>Pseudomonadati</taxon>
        <taxon>Pseudomonadota</taxon>
        <taxon>Gammaproteobacteria</taxon>
        <taxon>Thiohalomonadales</taxon>
        <taxon>Thiohalophilaceae</taxon>
        <taxon>Thiohalophilus</taxon>
    </lineage>
</organism>
<dbReference type="PIRSF" id="PIRSF004553">
    <property type="entry name" value="CHP00095"/>
    <property type="match status" value="1"/>
</dbReference>
<keyword evidence="2 3" id="KW-0808">Transferase</keyword>
<dbReference type="Proteomes" id="UP000294914">
    <property type="component" value="Unassembled WGS sequence"/>
</dbReference>
<gene>
    <name evidence="4" type="ORF">EDC23_0484</name>
</gene>
<dbReference type="OrthoDB" id="9803017at2"/>